<feature type="region of interest" description="Disordered" evidence="1">
    <location>
        <begin position="1"/>
        <end position="90"/>
    </location>
</feature>
<gene>
    <name evidence="2" type="ORF">JKF63_05352</name>
</gene>
<comment type="caution">
    <text evidence="2">The sequence shown here is derived from an EMBL/GenBank/DDBJ whole genome shotgun (WGS) entry which is preliminary data.</text>
</comment>
<evidence type="ECO:0000313" key="2">
    <source>
        <dbReference type="EMBL" id="KAG5508849.1"/>
    </source>
</evidence>
<proteinExistence type="predicted"/>
<feature type="compositionally biased region" description="Polar residues" evidence="1">
    <location>
        <begin position="1"/>
        <end position="14"/>
    </location>
</feature>
<dbReference type="KEGG" id="phet:94291392"/>
<feature type="compositionally biased region" description="Basic and acidic residues" evidence="1">
    <location>
        <begin position="44"/>
        <end position="57"/>
    </location>
</feature>
<reference evidence="2 3" key="1">
    <citation type="submission" date="2021-02" db="EMBL/GenBank/DDBJ databases">
        <title>Porcisia hertigi Genome sequencing and assembly.</title>
        <authorList>
            <person name="Almutairi H."/>
            <person name="Gatherer D."/>
        </authorList>
    </citation>
    <scope>NUCLEOTIDE SEQUENCE [LARGE SCALE GENOMIC DNA]</scope>
    <source>
        <strain evidence="2 3">C119</strain>
    </source>
</reference>
<dbReference type="EMBL" id="JAFJZO010000016">
    <property type="protein sequence ID" value="KAG5508849.1"/>
    <property type="molecule type" value="Genomic_DNA"/>
</dbReference>
<organism evidence="2 3">
    <name type="scientific">Porcisia hertigi</name>
    <dbReference type="NCBI Taxonomy" id="2761500"/>
    <lineage>
        <taxon>Eukaryota</taxon>
        <taxon>Discoba</taxon>
        <taxon>Euglenozoa</taxon>
        <taxon>Kinetoplastea</taxon>
        <taxon>Metakinetoplastina</taxon>
        <taxon>Trypanosomatida</taxon>
        <taxon>Trypanosomatidae</taxon>
        <taxon>Leishmaniinae</taxon>
        <taxon>Porcisia</taxon>
    </lineage>
</organism>
<dbReference type="Proteomes" id="UP000674318">
    <property type="component" value="Unassembled WGS sequence"/>
</dbReference>
<dbReference type="RefSeq" id="XP_067758317.1">
    <property type="nucleotide sequence ID" value="XM_067901315.1"/>
</dbReference>
<keyword evidence="3" id="KW-1185">Reference proteome</keyword>
<dbReference type="AlphaFoldDB" id="A0A836LE97"/>
<dbReference type="GeneID" id="94291392"/>
<sequence length="506" mass="54434">MIGNDSDTPNNSLSHSEHNAHNKATPLKSHNASSAAPRYANSEATEHGDTTTAEKSRNGIVPSRNDSSVPSQLNSINLSQPRAASTSINGAAPQTPTIPHLSFSGFQNGLSKASTTSAAFSTPFAPGDRRPPFAPVARSAARVLPTPSASMARSTVMSTGTRRTGGSAGSKAFMPQVTTVAPNYTSYPSDVSKYLKEVIRRREEALMLQLLPTAQQMDQAVLQAQTAYELMVQQEALEFLQIAHKRREADLKYREQVLVRANKEKIEEQKRKHKDEMMQQKGDIAVASKQTAAEIKEKLQTLVSLQPKLNIIAAVMAQLQDPASDCALLGALMLEDKQLKKALKGDARYNKSKTAAIDGGAEPYWWKQCVCASFNVAAIVKQKPYRATVVDVPFATKVPADKKVVVVKDGEGNIVAWVHTRSGPDPNALAEAYLAAVLVAPELPADAYKGVLWPKEDAAEVLRGVKSAKSTTAAILPEVITTLSYNEICSHELSKKDVAAAGEAAV</sequence>
<feature type="region of interest" description="Disordered" evidence="1">
    <location>
        <begin position="147"/>
        <end position="171"/>
    </location>
</feature>
<feature type="compositionally biased region" description="Low complexity" evidence="1">
    <location>
        <begin position="153"/>
        <end position="165"/>
    </location>
</feature>
<feature type="compositionally biased region" description="Polar residues" evidence="1">
    <location>
        <begin position="64"/>
        <end position="90"/>
    </location>
</feature>
<protein>
    <submittedName>
        <fullName evidence="2">Uncharacterized protein</fullName>
    </submittedName>
</protein>
<evidence type="ECO:0000256" key="1">
    <source>
        <dbReference type="SAM" id="MobiDB-lite"/>
    </source>
</evidence>
<evidence type="ECO:0000313" key="3">
    <source>
        <dbReference type="Proteomes" id="UP000674318"/>
    </source>
</evidence>
<accession>A0A836LE97</accession>
<name>A0A836LE97_9TRYP</name>
<dbReference type="OrthoDB" id="249949at2759"/>